<dbReference type="InterPro" id="IPR003448">
    <property type="entry name" value="Mopterin_biosynth_MoaE"/>
</dbReference>
<dbReference type="InterPro" id="IPR036563">
    <property type="entry name" value="MoaE_sf"/>
</dbReference>
<organism evidence="2 3">
    <name type="scientific">Methanosarcina horonobensis HB-1 = JCM 15518</name>
    <dbReference type="NCBI Taxonomy" id="1434110"/>
    <lineage>
        <taxon>Archaea</taxon>
        <taxon>Methanobacteriati</taxon>
        <taxon>Methanobacteriota</taxon>
        <taxon>Stenosarchaea group</taxon>
        <taxon>Methanomicrobia</taxon>
        <taxon>Methanosarcinales</taxon>
        <taxon>Methanosarcinaceae</taxon>
        <taxon>Methanosarcina</taxon>
    </lineage>
</organism>
<dbReference type="HOGENOM" id="CLU_088141_0_0_2"/>
<dbReference type="Gene3D" id="3.40.50.300">
    <property type="entry name" value="P-loop containing nucleotide triphosphate hydrolases"/>
    <property type="match status" value="1"/>
</dbReference>
<evidence type="ECO:0000313" key="2">
    <source>
        <dbReference type="EMBL" id="AKB78089.1"/>
    </source>
</evidence>
<dbReference type="NCBIfam" id="TIGR00176">
    <property type="entry name" value="mobB"/>
    <property type="match status" value="1"/>
</dbReference>
<feature type="domain" description="Molybdopterin-guanine dinucleotide biosynthesis protein B (MobB)" evidence="1">
    <location>
        <begin position="3"/>
        <end position="108"/>
    </location>
</feature>
<dbReference type="Proteomes" id="UP000033101">
    <property type="component" value="Chromosome"/>
</dbReference>
<dbReference type="STRING" id="1434110.MSHOH_1606"/>
<dbReference type="InterPro" id="IPR027417">
    <property type="entry name" value="P-loop_NTPase"/>
</dbReference>
<dbReference type="NCBIfam" id="NF011061">
    <property type="entry name" value="PRK14493.1"/>
    <property type="match status" value="1"/>
</dbReference>
<dbReference type="InterPro" id="IPR004435">
    <property type="entry name" value="MobB_dom"/>
</dbReference>
<dbReference type="GO" id="GO:0006777">
    <property type="term" value="P:Mo-molybdopterin cofactor biosynthetic process"/>
    <property type="evidence" value="ECO:0007669"/>
    <property type="project" value="InterPro"/>
</dbReference>
<evidence type="ECO:0000259" key="1">
    <source>
        <dbReference type="Pfam" id="PF03205"/>
    </source>
</evidence>
<dbReference type="Gene3D" id="3.90.1170.40">
    <property type="entry name" value="Molybdopterin biosynthesis MoaE subunit"/>
    <property type="match status" value="1"/>
</dbReference>
<sequence length="278" mass="30594">MKVISVVGYKKSGKTALVSALVRQLSGFGTVGTVKHMGEQRLNPGETDTGRHFDAGADMVIGITGTELVSFARDSDLEDALDMLCDRGLDFAVVEGFKGSNLPKIAIGDVEGVSNVVIRIPENIDPHEELTASLVGISLVQPDHYTLEALIKKARKNPDIRKAGAIGTFSGIVRELAGEEKTSRLEFEKYEPEASKVLDRIRDEIKQKEGILEVLIHHKAGVIEAGEDIVYIVIASAHRTELFPALSEAIERVKAEAPIWKKEFTEKEEFWVHDREHA</sequence>
<dbReference type="SUPFAM" id="SSF52540">
    <property type="entry name" value="P-loop containing nucleoside triphosphate hydrolases"/>
    <property type="match status" value="1"/>
</dbReference>
<dbReference type="SUPFAM" id="SSF54690">
    <property type="entry name" value="Molybdopterin synthase subunit MoaE"/>
    <property type="match status" value="1"/>
</dbReference>
<gene>
    <name evidence="2" type="ORF">MSHOH_1606</name>
</gene>
<dbReference type="Pfam" id="PF03205">
    <property type="entry name" value="MobB"/>
    <property type="match status" value="1"/>
</dbReference>
<proteinExistence type="predicted"/>
<accession>A0A0E3S962</accession>
<dbReference type="CDD" id="cd00756">
    <property type="entry name" value="MoaE"/>
    <property type="match status" value="1"/>
</dbReference>
<keyword evidence="3" id="KW-1185">Reference proteome</keyword>
<dbReference type="GeneID" id="24830815"/>
<reference evidence="2 3" key="1">
    <citation type="submission" date="2014-07" db="EMBL/GenBank/DDBJ databases">
        <title>Methanogenic archaea and the global carbon cycle.</title>
        <authorList>
            <person name="Henriksen J.R."/>
            <person name="Luke J."/>
            <person name="Reinhart S."/>
            <person name="Benedict M.N."/>
            <person name="Youngblut N.D."/>
            <person name="Metcalf M.E."/>
            <person name="Whitaker R.J."/>
            <person name="Metcalf W.W."/>
        </authorList>
    </citation>
    <scope>NUCLEOTIDE SEQUENCE [LARGE SCALE GENOMIC DNA]</scope>
    <source>
        <strain evidence="2 3">HB-1</strain>
    </source>
</reference>
<dbReference type="OrthoDB" id="45235at2157"/>
<name>A0A0E3S962_9EURY</name>
<evidence type="ECO:0000313" key="3">
    <source>
        <dbReference type="Proteomes" id="UP000033101"/>
    </source>
</evidence>
<protein>
    <submittedName>
        <fullName evidence="2">Molybdopterin-guanine dinucleotide biosynthesis protein MobB</fullName>
    </submittedName>
</protein>
<dbReference type="PATRIC" id="fig|1434110.4.peg.2028"/>
<dbReference type="PANTHER" id="PTHR23404">
    <property type="entry name" value="MOLYBDOPTERIN SYNTHASE RELATED"/>
    <property type="match status" value="1"/>
</dbReference>
<dbReference type="RefSeq" id="WP_048138920.1">
    <property type="nucleotide sequence ID" value="NZ_CP009516.1"/>
</dbReference>
<dbReference type="Pfam" id="PF02391">
    <property type="entry name" value="MoaE"/>
    <property type="match status" value="1"/>
</dbReference>
<dbReference type="KEGG" id="mhor:MSHOH_1606"/>
<dbReference type="EMBL" id="CP009516">
    <property type="protein sequence ID" value="AKB78089.1"/>
    <property type="molecule type" value="Genomic_DNA"/>
</dbReference>
<dbReference type="GO" id="GO:0005525">
    <property type="term" value="F:GTP binding"/>
    <property type="evidence" value="ECO:0007669"/>
    <property type="project" value="InterPro"/>
</dbReference>
<dbReference type="AlphaFoldDB" id="A0A0E3S962"/>